<dbReference type="AlphaFoldDB" id="A0A317E5E9"/>
<dbReference type="PANTHER" id="PTHR42695">
    <property type="entry name" value="GLUTAMINE AMIDOTRANSFERASE YLR126C-RELATED"/>
    <property type="match status" value="1"/>
</dbReference>
<dbReference type="GO" id="GO:0005829">
    <property type="term" value="C:cytosol"/>
    <property type="evidence" value="ECO:0007669"/>
    <property type="project" value="TreeGrafter"/>
</dbReference>
<dbReference type="Proteomes" id="UP000246077">
    <property type="component" value="Unassembled WGS sequence"/>
</dbReference>
<proteinExistence type="predicted"/>
<reference evidence="3" key="1">
    <citation type="submission" date="2018-05" db="EMBL/GenBank/DDBJ databases">
        <title>Zavarzinia sp. HR-AS.</title>
        <authorList>
            <person name="Lee Y."/>
            <person name="Jeon C.O."/>
        </authorList>
    </citation>
    <scope>NUCLEOTIDE SEQUENCE [LARGE SCALE GENOMIC DNA]</scope>
    <source>
        <strain evidence="3">DSM 1231</strain>
    </source>
</reference>
<comment type="caution">
    <text evidence="2">The sequence shown here is derived from an EMBL/GenBank/DDBJ whole genome shotgun (WGS) entry which is preliminary data.</text>
</comment>
<dbReference type="Pfam" id="PF00117">
    <property type="entry name" value="GATase"/>
    <property type="match status" value="1"/>
</dbReference>
<dbReference type="PANTHER" id="PTHR42695:SF5">
    <property type="entry name" value="GLUTAMINE AMIDOTRANSFERASE YLR126C-RELATED"/>
    <property type="match status" value="1"/>
</dbReference>
<evidence type="ECO:0000313" key="2">
    <source>
        <dbReference type="EMBL" id="PWR21911.1"/>
    </source>
</evidence>
<sequence length="243" mass="26311">MTRLLFISQLGEPGRSYDPAIWCRAPGGDDETRWFEACLEATGLRHRIAYTGLHACRGEALPEDVAAIDAVVIGGSFASVADRHPWQRAIAAWLPRWRATGRPLFGICGGHQLVSDTYGGAVGRIAAGPEIGTLPLTLTAAGRGHYLMQGFEDGDRFHFGNFDQVERAPAGATVLAVRPTMAHAALDHGGGWITTQFHPESTADIMASGWLQTRPDWMPRYHPLARCHLMIRNFLTGSGAVAA</sequence>
<dbReference type="SUPFAM" id="SSF52317">
    <property type="entry name" value="Class I glutamine amidotransferase-like"/>
    <property type="match status" value="1"/>
</dbReference>
<dbReference type="Gene3D" id="3.40.50.880">
    <property type="match status" value="1"/>
</dbReference>
<dbReference type="PROSITE" id="PS51273">
    <property type="entry name" value="GATASE_TYPE_1"/>
    <property type="match status" value="1"/>
</dbReference>
<organism evidence="2 3">
    <name type="scientific">Zavarzinia compransoris</name>
    <dbReference type="NCBI Taxonomy" id="1264899"/>
    <lineage>
        <taxon>Bacteria</taxon>
        <taxon>Pseudomonadati</taxon>
        <taxon>Pseudomonadota</taxon>
        <taxon>Alphaproteobacteria</taxon>
        <taxon>Rhodospirillales</taxon>
        <taxon>Zavarziniaceae</taxon>
        <taxon>Zavarzinia</taxon>
    </lineage>
</organism>
<dbReference type="InterPro" id="IPR029062">
    <property type="entry name" value="Class_I_gatase-like"/>
</dbReference>
<dbReference type="OrthoDB" id="7365442at2"/>
<keyword evidence="3" id="KW-1185">Reference proteome</keyword>
<evidence type="ECO:0000259" key="1">
    <source>
        <dbReference type="Pfam" id="PF00117"/>
    </source>
</evidence>
<dbReference type="RefSeq" id="WP_109920555.1">
    <property type="nucleotide sequence ID" value="NZ_QGLF01000002.1"/>
</dbReference>
<dbReference type="CDD" id="cd01741">
    <property type="entry name" value="GATase1_1"/>
    <property type="match status" value="1"/>
</dbReference>
<feature type="domain" description="Glutamine amidotransferase" evidence="1">
    <location>
        <begin position="65"/>
        <end position="204"/>
    </location>
</feature>
<name>A0A317E5E9_9PROT</name>
<accession>A0A317E5E9</accession>
<dbReference type="InterPro" id="IPR017926">
    <property type="entry name" value="GATASE"/>
</dbReference>
<dbReference type="EMBL" id="QGLF01000002">
    <property type="protein sequence ID" value="PWR21911.1"/>
    <property type="molecule type" value="Genomic_DNA"/>
</dbReference>
<dbReference type="InterPro" id="IPR044992">
    <property type="entry name" value="ChyE-like"/>
</dbReference>
<gene>
    <name evidence="2" type="ORF">DKG75_07985</name>
</gene>
<evidence type="ECO:0000313" key="3">
    <source>
        <dbReference type="Proteomes" id="UP000246077"/>
    </source>
</evidence>
<protein>
    <recommendedName>
        <fullName evidence="1">Glutamine amidotransferase domain-containing protein</fullName>
    </recommendedName>
</protein>